<organism evidence="2 3">
    <name type="scientific">Flexivirga aerilata</name>
    <dbReference type="NCBI Taxonomy" id="1656889"/>
    <lineage>
        <taxon>Bacteria</taxon>
        <taxon>Bacillati</taxon>
        <taxon>Actinomycetota</taxon>
        <taxon>Actinomycetes</taxon>
        <taxon>Micrococcales</taxon>
        <taxon>Dermacoccaceae</taxon>
        <taxon>Flexivirga</taxon>
    </lineage>
</organism>
<dbReference type="EMBL" id="JABENB010000001">
    <property type="protein sequence ID" value="NNG37846.1"/>
    <property type="molecule type" value="Genomic_DNA"/>
</dbReference>
<dbReference type="AlphaFoldDB" id="A0A849AE48"/>
<feature type="compositionally biased region" description="Basic residues" evidence="1">
    <location>
        <begin position="197"/>
        <end position="212"/>
    </location>
</feature>
<evidence type="ECO:0000313" key="3">
    <source>
        <dbReference type="Proteomes" id="UP000557772"/>
    </source>
</evidence>
<accession>A0A849AE48</accession>
<feature type="region of interest" description="Disordered" evidence="1">
    <location>
        <begin position="176"/>
        <end position="245"/>
    </location>
</feature>
<protein>
    <recommendedName>
        <fullName evidence="4">Heparin-binding hemagglutinin</fullName>
    </recommendedName>
</protein>
<comment type="caution">
    <text evidence="2">The sequence shown here is derived from an EMBL/GenBank/DDBJ whole genome shotgun (WGS) entry which is preliminary data.</text>
</comment>
<keyword evidence="3" id="KW-1185">Reference proteome</keyword>
<gene>
    <name evidence="2" type="ORF">HJ588_00965</name>
</gene>
<feature type="compositionally biased region" description="Basic residues" evidence="1">
    <location>
        <begin position="221"/>
        <end position="245"/>
    </location>
</feature>
<proteinExistence type="predicted"/>
<name>A0A849AE48_9MICO</name>
<reference evidence="2 3" key="1">
    <citation type="submission" date="2020-05" db="EMBL/GenBank/DDBJ databases">
        <title>Flexivirga sp. ID2601S isolated from air conditioner.</title>
        <authorList>
            <person name="Kim D.H."/>
        </authorList>
    </citation>
    <scope>NUCLEOTIDE SEQUENCE [LARGE SCALE GENOMIC DNA]</scope>
    <source>
        <strain evidence="2 3">ID2601S</strain>
    </source>
</reference>
<dbReference type="Proteomes" id="UP000557772">
    <property type="component" value="Unassembled WGS sequence"/>
</dbReference>
<evidence type="ECO:0000313" key="2">
    <source>
        <dbReference type="EMBL" id="NNG37846.1"/>
    </source>
</evidence>
<dbReference type="RefSeq" id="WP_171151099.1">
    <property type="nucleotide sequence ID" value="NZ_JABENB010000001.1"/>
</dbReference>
<evidence type="ECO:0008006" key="4">
    <source>
        <dbReference type="Google" id="ProtNLM"/>
    </source>
</evidence>
<sequence>MANTLKKTFDPAPFYALVGAADYAVENVRETLDNAAGAAAAFRAELSPKNVQTRIVSTVNGVREQVEALPSVATERYESVTDGFERTYDELTKSWDGLVERGENVTRELRNQPAAKKLTEQVEDATGRGKAAVAQARKTVSDTQDTAVSAVFAARKEAAKGVAELAGRVGDEAAELEAEAKTAQRSNAAKEGAAKPTAKRPTRRAVSKKATTRKTTASKAPAKKTTAKKTTAKKTTAKKAPAKKA</sequence>
<evidence type="ECO:0000256" key="1">
    <source>
        <dbReference type="SAM" id="MobiDB-lite"/>
    </source>
</evidence>